<dbReference type="EMBL" id="BMGA01000008">
    <property type="protein sequence ID" value="GGA84498.1"/>
    <property type="molecule type" value="Genomic_DNA"/>
</dbReference>
<reference evidence="2" key="1">
    <citation type="journal article" date="2019" name="Int. J. Syst. Evol. Microbiol.">
        <title>The Global Catalogue of Microorganisms (GCM) 10K type strain sequencing project: providing services to taxonomists for standard genome sequencing and annotation.</title>
        <authorList>
            <consortium name="The Broad Institute Genomics Platform"/>
            <consortium name="The Broad Institute Genome Sequencing Center for Infectious Disease"/>
            <person name="Wu L."/>
            <person name="Ma J."/>
        </authorList>
    </citation>
    <scope>NUCLEOTIDE SEQUENCE [LARGE SCALE GENOMIC DNA]</scope>
    <source>
        <strain evidence="2">CGMCC 1.12811</strain>
    </source>
</reference>
<organism evidence="1 2">
    <name type="scientific">Flavobacterium palustre</name>
    <dbReference type="NCBI Taxonomy" id="1476463"/>
    <lineage>
        <taxon>Bacteria</taxon>
        <taxon>Pseudomonadati</taxon>
        <taxon>Bacteroidota</taxon>
        <taxon>Flavobacteriia</taxon>
        <taxon>Flavobacteriales</taxon>
        <taxon>Flavobacteriaceae</taxon>
        <taxon>Flavobacterium</taxon>
    </lineage>
</organism>
<sequence length="86" mass="9708">MNDLKYVIFKPNSLEERAVIFNGMITHKTISDAIIKNEAFAIVSAGFLSMDNVISCYGDSESLKMKSRGKIDELVISKTLLRLNYF</sequence>
<evidence type="ECO:0000313" key="2">
    <source>
        <dbReference type="Proteomes" id="UP000658793"/>
    </source>
</evidence>
<proteinExistence type="predicted"/>
<evidence type="ECO:0000313" key="1">
    <source>
        <dbReference type="EMBL" id="GGA84498.1"/>
    </source>
</evidence>
<dbReference type="RefSeq" id="WP_188494832.1">
    <property type="nucleotide sequence ID" value="NZ_BMGA01000008.1"/>
</dbReference>
<name>A0ABQ1HNM7_9FLAO</name>
<accession>A0ABQ1HNM7</accession>
<comment type="caution">
    <text evidence="1">The sequence shown here is derived from an EMBL/GenBank/DDBJ whole genome shotgun (WGS) entry which is preliminary data.</text>
</comment>
<protein>
    <submittedName>
        <fullName evidence="1">Uncharacterized protein</fullName>
    </submittedName>
</protein>
<dbReference type="Proteomes" id="UP000658793">
    <property type="component" value="Unassembled WGS sequence"/>
</dbReference>
<keyword evidence="2" id="KW-1185">Reference proteome</keyword>
<gene>
    <name evidence="1" type="ORF">GCM10008015_26610</name>
</gene>